<evidence type="ECO:0000256" key="1">
    <source>
        <dbReference type="ARBA" id="ARBA00004613"/>
    </source>
</evidence>
<keyword evidence="3" id="KW-0964">Secreted</keyword>
<evidence type="ECO:0000256" key="4">
    <source>
        <dbReference type="SAM" id="SignalP"/>
    </source>
</evidence>
<dbReference type="PROSITE" id="PS51257">
    <property type="entry name" value="PROKAR_LIPOPROTEIN"/>
    <property type="match status" value="1"/>
</dbReference>
<dbReference type="CDD" id="cd22778">
    <property type="entry name" value="DPBB_CEPL-like"/>
    <property type="match status" value="1"/>
</dbReference>
<proteinExistence type="inferred from homology"/>
<reference evidence="5" key="1">
    <citation type="submission" date="2021-02" db="EMBL/GenBank/DDBJ databases">
        <authorList>
            <person name="Nieuwenhuis M."/>
            <person name="Van De Peppel L.J.J."/>
        </authorList>
    </citation>
    <scope>NUCLEOTIDE SEQUENCE</scope>
    <source>
        <strain evidence="5">D49</strain>
    </source>
</reference>
<gene>
    <name evidence="5" type="ORF">H0H81_006077</name>
</gene>
<dbReference type="InterPro" id="IPR010829">
    <property type="entry name" value="Cerato-platanin"/>
</dbReference>
<comment type="similarity">
    <text evidence="2">Belongs to the cerato-platanin family.</text>
</comment>
<evidence type="ECO:0000256" key="3">
    <source>
        <dbReference type="ARBA" id="ARBA00022525"/>
    </source>
</evidence>
<dbReference type="OrthoDB" id="4898945at2759"/>
<comment type="subcellular location">
    <subcellularLocation>
        <location evidence="1">Secreted</location>
    </subcellularLocation>
</comment>
<feature type="chain" id="PRO_5040174733" evidence="4">
    <location>
        <begin position="21"/>
        <end position="148"/>
    </location>
</feature>
<protein>
    <submittedName>
        <fullName evidence="5">Uncharacterized protein</fullName>
    </submittedName>
</protein>
<dbReference type="InterPro" id="IPR036908">
    <property type="entry name" value="RlpA-like_sf"/>
</dbReference>
<keyword evidence="6" id="KW-1185">Reference proteome</keyword>
<dbReference type="EMBL" id="JABCKI010005729">
    <property type="protein sequence ID" value="KAG5639173.1"/>
    <property type="molecule type" value="Genomic_DNA"/>
</dbReference>
<accession>A0A9P7FW20</accession>
<name>A0A9P7FW20_9AGAR</name>
<dbReference type="Proteomes" id="UP000717328">
    <property type="component" value="Unassembled WGS sequence"/>
</dbReference>
<dbReference type="AlphaFoldDB" id="A0A9P7FW20"/>
<dbReference type="SUPFAM" id="SSF50685">
    <property type="entry name" value="Barwin-like endoglucanases"/>
    <property type="match status" value="1"/>
</dbReference>
<feature type="signal peptide" evidence="4">
    <location>
        <begin position="1"/>
        <end position="20"/>
    </location>
</feature>
<dbReference type="Pfam" id="PF07249">
    <property type="entry name" value="Cerato-platanin"/>
    <property type="match status" value="1"/>
</dbReference>
<evidence type="ECO:0000313" key="5">
    <source>
        <dbReference type="EMBL" id="KAG5639173.1"/>
    </source>
</evidence>
<dbReference type="Gene3D" id="2.40.40.10">
    <property type="entry name" value="RlpA-like domain"/>
    <property type="match status" value="1"/>
</dbReference>
<reference evidence="5" key="2">
    <citation type="submission" date="2021-10" db="EMBL/GenBank/DDBJ databases">
        <title>Phylogenomics reveals ancestral predisposition of the termite-cultivated fungus Termitomyces towards a domesticated lifestyle.</title>
        <authorList>
            <person name="Auxier B."/>
            <person name="Grum-Grzhimaylo A."/>
            <person name="Cardenas M.E."/>
            <person name="Lodge J.D."/>
            <person name="Laessoe T."/>
            <person name="Pedersen O."/>
            <person name="Smith M.E."/>
            <person name="Kuyper T.W."/>
            <person name="Franco-Molano E.A."/>
            <person name="Baroni T.J."/>
            <person name="Aanen D.K."/>
        </authorList>
    </citation>
    <scope>NUCLEOTIDE SEQUENCE</scope>
    <source>
        <strain evidence="5">D49</strain>
    </source>
</reference>
<organism evidence="5 6">
    <name type="scientific">Sphagnurus paluster</name>
    <dbReference type="NCBI Taxonomy" id="117069"/>
    <lineage>
        <taxon>Eukaryota</taxon>
        <taxon>Fungi</taxon>
        <taxon>Dikarya</taxon>
        <taxon>Basidiomycota</taxon>
        <taxon>Agaricomycotina</taxon>
        <taxon>Agaricomycetes</taxon>
        <taxon>Agaricomycetidae</taxon>
        <taxon>Agaricales</taxon>
        <taxon>Tricholomatineae</taxon>
        <taxon>Lyophyllaceae</taxon>
        <taxon>Sphagnurus</taxon>
    </lineage>
</organism>
<sequence length="148" mass="15215">MQPKFISISLLPLLISCAFGFTAPLSYDTAYGVATASLDTVACSDGSHGLKTCGFTTFGSLPTFPYIGGTEAIAGWNSPNCGTCYRLTYSNKTSGVKKSVNVLAVDRTVPGFNVALEAMQVLLGPGAADIGTAVVDAVQVDAVVCGLH</sequence>
<evidence type="ECO:0000313" key="6">
    <source>
        <dbReference type="Proteomes" id="UP000717328"/>
    </source>
</evidence>
<keyword evidence="4" id="KW-0732">Signal</keyword>
<comment type="caution">
    <text evidence="5">The sequence shown here is derived from an EMBL/GenBank/DDBJ whole genome shotgun (WGS) entry which is preliminary data.</text>
</comment>
<evidence type="ECO:0000256" key="2">
    <source>
        <dbReference type="ARBA" id="ARBA00010421"/>
    </source>
</evidence>
<dbReference type="GO" id="GO:0005576">
    <property type="term" value="C:extracellular region"/>
    <property type="evidence" value="ECO:0007669"/>
    <property type="project" value="UniProtKB-SubCell"/>
</dbReference>